<dbReference type="PANTHER" id="PTHR30341:SF0">
    <property type="entry name" value="NA(+)_H(+) ANTIPORTER NHAA"/>
    <property type="match status" value="1"/>
</dbReference>
<feature type="transmembrane region" description="Helical" evidence="6">
    <location>
        <begin position="132"/>
        <end position="149"/>
    </location>
</feature>
<feature type="transmembrane region" description="Helical" evidence="6">
    <location>
        <begin position="100"/>
        <end position="120"/>
    </location>
</feature>
<comment type="catalytic activity">
    <reaction evidence="6">
        <text>Na(+)(in) + 2 H(+)(out) = Na(+)(out) + 2 H(+)(in)</text>
        <dbReference type="Rhea" id="RHEA:29251"/>
        <dbReference type="ChEBI" id="CHEBI:15378"/>
        <dbReference type="ChEBI" id="CHEBI:29101"/>
    </reaction>
</comment>
<dbReference type="InterPro" id="IPR023171">
    <property type="entry name" value="Na/H_antiporter_dom_sf"/>
</dbReference>
<protein>
    <recommendedName>
        <fullName evidence="6">Na(+)/H(+) antiporter NhaA</fullName>
    </recommendedName>
    <alternativeName>
        <fullName evidence="6">Sodium/proton antiporter NhaA</fullName>
    </alternativeName>
</protein>
<evidence type="ECO:0000256" key="4">
    <source>
        <dbReference type="ARBA" id="ARBA00022989"/>
    </source>
</evidence>
<feature type="transmembrane region" description="Helical" evidence="6">
    <location>
        <begin position="291"/>
        <end position="310"/>
    </location>
</feature>
<comment type="similarity">
    <text evidence="6">Belongs to the NhaA Na(+)/H(+) (TC 2.A.33) antiporter family.</text>
</comment>
<dbReference type="Proteomes" id="UP001597475">
    <property type="component" value="Unassembled WGS sequence"/>
</dbReference>
<keyword evidence="5 6" id="KW-0472">Membrane</keyword>
<dbReference type="Gene3D" id="1.20.1530.10">
    <property type="entry name" value="Na+/H+ antiporter like domain"/>
    <property type="match status" value="1"/>
</dbReference>
<gene>
    <name evidence="6 7" type="primary">nhaA</name>
    <name evidence="7" type="ORF">ACFSR9_00605</name>
</gene>
<proteinExistence type="inferred from homology"/>
<accession>A0ABW5NXZ6</accession>
<organism evidence="7 8">
    <name type="scientific">Deinococcus taklimakanensis</name>
    <dbReference type="NCBI Taxonomy" id="536443"/>
    <lineage>
        <taxon>Bacteria</taxon>
        <taxon>Thermotogati</taxon>
        <taxon>Deinococcota</taxon>
        <taxon>Deinococci</taxon>
        <taxon>Deinococcales</taxon>
        <taxon>Deinococcaceae</taxon>
        <taxon>Deinococcus</taxon>
    </lineage>
</organism>
<evidence type="ECO:0000256" key="6">
    <source>
        <dbReference type="HAMAP-Rule" id="MF_01844"/>
    </source>
</evidence>
<keyword evidence="6" id="KW-0915">Sodium</keyword>
<keyword evidence="6" id="KW-0050">Antiport</keyword>
<evidence type="ECO:0000256" key="5">
    <source>
        <dbReference type="ARBA" id="ARBA00023136"/>
    </source>
</evidence>
<dbReference type="PANTHER" id="PTHR30341">
    <property type="entry name" value="SODIUM ION/PROTON ANTIPORTER NHAA-RELATED"/>
    <property type="match status" value="1"/>
</dbReference>
<comment type="subcellular location">
    <subcellularLocation>
        <location evidence="1">Cell inner membrane</location>
        <topology evidence="1">Multi-pass membrane protein</topology>
    </subcellularLocation>
    <subcellularLocation>
        <location evidence="6">Cell membrane</location>
        <topology evidence="6">Multi-pass membrane protein</topology>
    </subcellularLocation>
</comment>
<evidence type="ECO:0000256" key="2">
    <source>
        <dbReference type="ARBA" id="ARBA00022475"/>
    </source>
</evidence>
<feature type="transmembrane region" description="Helical" evidence="6">
    <location>
        <begin position="185"/>
        <end position="206"/>
    </location>
</feature>
<feature type="transmembrane region" description="Helical" evidence="6">
    <location>
        <begin position="360"/>
        <end position="378"/>
    </location>
</feature>
<keyword evidence="6" id="KW-0739">Sodium transport</keyword>
<dbReference type="EMBL" id="JBHUMK010000006">
    <property type="protein sequence ID" value="MFD2607941.1"/>
    <property type="molecule type" value="Genomic_DNA"/>
</dbReference>
<keyword evidence="6" id="KW-0406">Ion transport</keyword>
<dbReference type="RefSeq" id="WP_386842039.1">
    <property type="nucleotide sequence ID" value="NZ_JBHUMK010000006.1"/>
</dbReference>
<keyword evidence="8" id="KW-1185">Reference proteome</keyword>
<feature type="transmembrane region" description="Helical" evidence="6">
    <location>
        <begin position="158"/>
        <end position="179"/>
    </location>
</feature>
<keyword evidence="6" id="KW-0813">Transport</keyword>
<comment type="function">
    <text evidence="6">Na(+)/H(+) antiporter that extrudes sodium in exchange for external protons.</text>
</comment>
<name>A0ABW5NXZ6_9DEIO</name>
<evidence type="ECO:0000256" key="1">
    <source>
        <dbReference type="ARBA" id="ARBA00004429"/>
    </source>
</evidence>
<feature type="transmembrane region" description="Helical" evidence="6">
    <location>
        <begin position="317"/>
        <end position="340"/>
    </location>
</feature>
<dbReference type="InterPro" id="IPR004670">
    <property type="entry name" value="NhaA"/>
</dbReference>
<feature type="transmembrane region" description="Helical" evidence="6">
    <location>
        <begin position="390"/>
        <end position="408"/>
    </location>
</feature>
<keyword evidence="4 6" id="KW-1133">Transmembrane helix</keyword>
<evidence type="ECO:0000313" key="8">
    <source>
        <dbReference type="Proteomes" id="UP001597475"/>
    </source>
</evidence>
<dbReference type="Pfam" id="PF06965">
    <property type="entry name" value="Na_H_antiport_1"/>
    <property type="match status" value="1"/>
</dbReference>
<sequence>MSHVPTLSPFARFVKSQAFAGLLLFASALLAFALANSPWRASYEALQHAHLSVSLAGHTLDLTLAHWVNDFFMAVFFLLVGLEIKRELLMGELNNPRRAALAVAAAVGGMLVPAALYALLNRGGPGAGGWGIPMATDVAFALGVLALLGSRIPTGLKIFLTALAIVDDLGAVLVIALFYTSELNLGALGLAGVVWLLALGAARLGVRRLGIYGILGLFLWYFIWRSGLHATIAGVLLALAVPLRRVTPLTQQFRLQESDSELLDAALRDAEDVLELAQSPLHRLEYLLHPYVTYAVLPLFAFMNAGVALTGAGLGRVTLGVVAGLVLGKPLGVLGASWLAVRFGLAHLPEGVNWPLMSGVGLLTGIGFTVSLFVTNLAFADAALLSEAKLGVLAGTLVSAVLGFVWLLRARPPEAPLAQD</sequence>
<comment type="caution">
    <text evidence="7">The sequence shown here is derived from an EMBL/GenBank/DDBJ whole genome shotgun (WGS) entry which is preliminary data.</text>
</comment>
<evidence type="ECO:0000313" key="7">
    <source>
        <dbReference type="EMBL" id="MFD2607941.1"/>
    </source>
</evidence>
<dbReference type="NCBIfam" id="TIGR00773">
    <property type="entry name" value="NhaA"/>
    <property type="match status" value="1"/>
</dbReference>
<dbReference type="NCBIfam" id="NF007111">
    <property type="entry name" value="PRK09560.1"/>
    <property type="match status" value="1"/>
</dbReference>
<feature type="transmembrane region" description="Helical" evidence="6">
    <location>
        <begin position="218"/>
        <end position="241"/>
    </location>
</feature>
<dbReference type="HAMAP" id="MF_01844">
    <property type="entry name" value="NhaA"/>
    <property type="match status" value="1"/>
</dbReference>
<feature type="transmembrane region" description="Helical" evidence="6">
    <location>
        <begin position="59"/>
        <end position="80"/>
    </location>
</feature>
<keyword evidence="3 6" id="KW-0812">Transmembrane</keyword>
<evidence type="ECO:0000256" key="3">
    <source>
        <dbReference type="ARBA" id="ARBA00022692"/>
    </source>
</evidence>
<reference evidence="8" key="1">
    <citation type="journal article" date="2019" name="Int. J. Syst. Evol. Microbiol.">
        <title>The Global Catalogue of Microorganisms (GCM) 10K type strain sequencing project: providing services to taxonomists for standard genome sequencing and annotation.</title>
        <authorList>
            <consortium name="The Broad Institute Genomics Platform"/>
            <consortium name="The Broad Institute Genome Sequencing Center for Infectious Disease"/>
            <person name="Wu L."/>
            <person name="Ma J."/>
        </authorList>
    </citation>
    <scope>NUCLEOTIDE SEQUENCE [LARGE SCALE GENOMIC DNA]</scope>
    <source>
        <strain evidence="8">KCTC 33842</strain>
    </source>
</reference>
<keyword evidence="2 6" id="KW-1003">Cell membrane</keyword>